<organism evidence="2 3">
    <name type="scientific">Vitrella brassicaformis (strain CCMP3155)</name>
    <dbReference type="NCBI Taxonomy" id="1169540"/>
    <lineage>
        <taxon>Eukaryota</taxon>
        <taxon>Sar</taxon>
        <taxon>Alveolata</taxon>
        <taxon>Colpodellida</taxon>
        <taxon>Vitrellaceae</taxon>
        <taxon>Vitrella</taxon>
    </lineage>
</organism>
<reference evidence="2 3" key="1">
    <citation type="submission" date="2014-11" db="EMBL/GenBank/DDBJ databases">
        <authorList>
            <person name="Zhu J."/>
            <person name="Qi W."/>
            <person name="Song R."/>
        </authorList>
    </citation>
    <scope>NUCLEOTIDE SEQUENCE [LARGE SCALE GENOMIC DNA]</scope>
</reference>
<dbReference type="Proteomes" id="UP000041254">
    <property type="component" value="Unassembled WGS sequence"/>
</dbReference>
<evidence type="ECO:0000313" key="2">
    <source>
        <dbReference type="EMBL" id="CEM11870.1"/>
    </source>
</evidence>
<keyword evidence="3" id="KW-1185">Reference proteome</keyword>
<protein>
    <submittedName>
        <fullName evidence="2">Uncharacterized protein</fullName>
    </submittedName>
</protein>
<accession>A0A0G4FF99</accession>
<evidence type="ECO:0000256" key="1">
    <source>
        <dbReference type="SAM" id="MobiDB-lite"/>
    </source>
</evidence>
<feature type="compositionally biased region" description="Basic and acidic residues" evidence="1">
    <location>
        <begin position="102"/>
        <end position="114"/>
    </location>
</feature>
<dbReference type="VEuPathDB" id="CryptoDB:Vbra_15244"/>
<sequence>MTPRPSHRHRHRHRPPGLLLAACERPQVSGSPADANGVTSQPFAAPETTNPVTRPLAHSIAPEVSIAGPAKPATSATGKDSPTSAGAGGPTGVYVPRHVRAKERDLKREKERQSRLSASPPTFYMSTAVTTTVSAPYKLQTRRRSSST</sequence>
<name>A0A0G4FF99_VITBC</name>
<feature type="compositionally biased region" description="Polar residues" evidence="1">
    <location>
        <begin position="74"/>
        <end position="84"/>
    </location>
</feature>
<evidence type="ECO:0000313" key="3">
    <source>
        <dbReference type="Proteomes" id="UP000041254"/>
    </source>
</evidence>
<dbReference type="InParanoid" id="A0A0G4FF99"/>
<feature type="compositionally biased region" description="Polar residues" evidence="1">
    <location>
        <begin position="37"/>
        <end position="52"/>
    </location>
</feature>
<dbReference type="EMBL" id="CDMY01000427">
    <property type="protein sequence ID" value="CEM11870.1"/>
    <property type="molecule type" value="Genomic_DNA"/>
</dbReference>
<feature type="region of interest" description="Disordered" evidence="1">
    <location>
        <begin position="26"/>
        <end position="123"/>
    </location>
</feature>
<dbReference type="AlphaFoldDB" id="A0A0G4FF99"/>
<gene>
    <name evidence="2" type="ORF">Vbra_15244</name>
</gene>
<proteinExistence type="predicted"/>